<feature type="compositionally biased region" description="Basic residues" evidence="1">
    <location>
        <begin position="521"/>
        <end position="533"/>
    </location>
</feature>
<feature type="region of interest" description="Disordered" evidence="1">
    <location>
        <begin position="521"/>
        <end position="557"/>
    </location>
</feature>
<feature type="transmembrane region" description="Helical" evidence="2">
    <location>
        <begin position="388"/>
        <end position="410"/>
    </location>
</feature>
<feature type="compositionally biased region" description="Polar residues" evidence="1">
    <location>
        <begin position="548"/>
        <end position="557"/>
    </location>
</feature>
<comment type="caution">
    <text evidence="3">The sequence shown here is derived from an EMBL/GenBank/DDBJ whole genome shotgun (WGS) entry which is preliminary data.</text>
</comment>
<name>A0A1Y5EIM7_COLPS</name>
<dbReference type="InterPro" id="IPR005625">
    <property type="entry name" value="PepSY-ass_TM"/>
</dbReference>
<evidence type="ECO:0000313" key="4">
    <source>
        <dbReference type="Proteomes" id="UP000243053"/>
    </source>
</evidence>
<feature type="compositionally biased region" description="Basic and acidic residues" evidence="1">
    <location>
        <begin position="534"/>
        <end position="544"/>
    </location>
</feature>
<feature type="transmembrane region" description="Helical" evidence="2">
    <location>
        <begin position="188"/>
        <end position="215"/>
    </location>
</feature>
<dbReference type="AlphaFoldDB" id="A0A1Y5EIM7"/>
<dbReference type="EMBL" id="MAAF01000039">
    <property type="protein sequence ID" value="OUR82572.1"/>
    <property type="molecule type" value="Genomic_DNA"/>
</dbReference>
<evidence type="ECO:0000313" key="3">
    <source>
        <dbReference type="EMBL" id="OUR82572.1"/>
    </source>
</evidence>
<keyword evidence="2" id="KW-0472">Membrane</keyword>
<feature type="transmembrane region" description="Helical" evidence="2">
    <location>
        <begin position="12"/>
        <end position="37"/>
    </location>
</feature>
<feature type="transmembrane region" description="Helical" evidence="2">
    <location>
        <begin position="145"/>
        <end position="167"/>
    </location>
</feature>
<dbReference type="Pfam" id="PF03929">
    <property type="entry name" value="PepSY_TM"/>
    <property type="match status" value="1"/>
</dbReference>
<gene>
    <name evidence="3" type="ORF">A9Q75_05885</name>
</gene>
<reference evidence="4" key="1">
    <citation type="journal article" date="2017" name="Proc. Natl. Acad. Sci. U.S.A.">
        <title>Simulation of Deepwater Horizon oil plume reveals substrate specialization within a complex community of hydrocarbon degraders.</title>
        <authorList>
            <person name="Hu P."/>
            <person name="Dubinsky E.A."/>
            <person name="Probst A.J."/>
            <person name="Wang J."/>
            <person name="Sieber C.M.K."/>
            <person name="Tom L.M."/>
            <person name="Gardinali P."/>
            <person name="Banfield J.F."/>
            <person name="Atlas R.M."/>
            <person name="Andersen G.L."/>
        </authorList>
    </citation>
    <scope>NUCLEOTIDE SEQUENCE [LARGE SCALE GENOMIC DNA]</scope>
</reference>
<dbReference type="Proteomes" id="UP000243053">
    <property type="component" value="Unassembled WGS sequence"/>
</dbReference>
<accession>A0A1Y5EIM7</accession>
<feature type="transmembrane region" description="Helical" evidence="2">
    <location>
        <begin position="422"/>
        <end position="441"/>
    </location>
</feature>
<feature type="transmembrane region" description="Helical" evidence="2">
    <location>
        <begin position="347"/>
        <end position="367"/>
    </location>
</feature>
<evidence type="ECO:0008006" key="5">
    <source>
        <dbReference type="Google" id="ProtNLM"/>
    </source>
</evidence>
<proteinExistence type="predicted"/>
<protein>
    <recommendedName>
        <fullName evidence="5">PepSY-associated TM helix domain protein</fullName>
    </recommendedName>
</protein>
<evidence type="ECO:0000256" key="1">
    <source>
        <dbReference type="SAM" id="MobiDB-lite"/>
    </source>
</evidence>
<dbReference type="PANTHER" id="PTHR34219:SF4">
    <property type="entry name" value="PEPSY DOMAIN-CONTAINING PROTEIN"/>
    <property type="match status" value="1"/>
</dbReference>
<evidence type="ECO:0000256" key="2">
    <source>
        <dbReference type="SAM" id="Phobius"/>
    </source>
</evidence>
<organism evidence="3 4">
    <name type="scientific">Colwellia psychrerythraea</name>
    <name type="common">Vibrio psychroerythus</name>
    <dbReference type="NCBI Taxonomy" id="28229"/>
    <lineage>
        <taxon>Bacteria</taxon>
        <taxon>Pseudomonadati</taxon>
        <taxon>Pseudomonadota</taxon>
        <taxon>Gammaproteobacteria</taxon>
        <taxon>Alteromonadales</taxon>
        <taxon>Colwelliaceae</taxon>
        <taxon>Colwellia</taxon>
    </lineage>
</organism>
<keyword evidence="2" id="KW-0812">Transmembrane</keyword>
<keyword evidence="2" id="KW-1133">Transmembrane helix</keyword>
<sequence>MKDNFRQSMKWFHTWVGLIVGWVLFFMFLTGSLGYFYQEITRWMEPERPFIEHNVSNEKLLDTAQIFLSKHAKSVDEFSIYLPNVRDQNLRVAWREPAEPGKKRGRRQSHIVDINTGDKVESRATGGGRLLYRMHYRLHYLSTKVSYWIVGFCSMLMLLAVITGVVIHKKIFTDFFTFRAKKGLLGWLDIHNVLSVIALPFHFMITYSGLLFFLFTYMALSTNLQISDDEYSELRKEIFPRTAQIESKNQAADMLDISTLYQQAKRTWKTDELLSVKVYAANDNNAQVRFVRHETDITYNPEDQVLVNAITGEIIPQIAKKYTVSGMIHNGFFSLHEGQFAGPIARWIYFFTGLIGTAMIASGLILWTTKRKPKQMKKPNGPDFGYRLVEQLNIGTIVGLPIAIATYFYANRLLPVDMAERSAWEANVMFISWAVLLIYPIFRPANKAWREQLQLAALAYMALPLVNILTTDKHLINSLIKQDWGLAAFDMTFLVIGCCFAFSAYKYKALQVNKKVRKPAIRHGSRQVTKQKNKQNEKDERENEGLLNLQQANKGNS</sequence>
<feature type="transmembrane region" description="Helical" evidence="2">
    <location>
        <begin position="484"/>
        <end position="505"/>
    </location>
</feature>
<dbReference type="PANTHER" id="PTHR34219">
    <property type="entry name" value="IRON-REGULATED INNER MEMBRANE PROTEIN-RELATED"/>
    <property type="match status" value="1"/>
</dbReference>